<organism evidence="3 4">
    <name type="scientific">Streblomastix strix</name>
    <dbReference type="NCBI Taxonomy" id="222440"/>
    <lineage>
        <taxon>Eukaryota</taxon>
        <taxon>Metamonada</taxon>
        <taxon>Preaxostyla</taxon>
        <taxon>Oxymonadida</taxon>
        <taxon>Streblomastigidae</taxon>
        <taxon>Streblomastix</taxon>
    </lineage>
</organism>
<keyword evidence="2" id="KW-0472">Membrane</keyword>
<accession>A0A5J4VWA0</accession>
<feature type="compositionally biased region" description="Acidic residues" evidence="1">
    <location>
        <begin position="1246"/>
        <end position="1263"/>
    </location>
</feature>
<feature type="compositionally biased region" description="Basic and acidic residues" evidence="1">
    <location>
        <begin position="1281"/>
        <end position="1297"/>
    </location>
</feature>
<dbReference type="InterPro" id="IPR011050">
    <property type="entry name" value="Pectin_lyase_fold/virulence"/>
</dbReference>
<dbReference type="Proteomes" id="UP000324800">
    <property type="component" value="Unassembled WGS sequence"/>
</dbReference>
<evidence type="ECO:0000256" key="2">
    <source>
        <dbReference type="SAM" id="Phobius"/>
    </source>
</evidence>
<reference evidence="3 4" key="1">
    <citation type="submission" date="2019-03" db="EMBL/GenBank/DDBJ databases">
        <title>Single cell metagenomics reveals metabolic interactions within the superorganism composed of flagellate Streblomastix strix and complex community of Bacteroidetes bacteria on its surface.</title>
        <authorList>
            <person name="Treitli S.C."/>
            <person name="Kolisko M."/>
            <person name="Husnik F."/>
            <person name="Keeling P."/>
            <person name="Hampl V."/>
        </authorList>
    </citation>
    <scope>NUCLEOTIDE SEQUENCE [LARGE SCALE GENOMIC DNA]</scope>
    <source>
        <strain evidence="3">ST1C</strain>
    </source>
</reference>
<keyword evidence="2" id="KW-1133">Transmembrane helix</keyword>
<dbReference type="SUPFAM" id="SSF51126">
    <property type="entry name" value="Pectin lyase-like"/>
    <property type="match status" value="1"/>
</dbReference>
<feature type="compositionally biased region" description="Basic and acidic residues" evidence="1">
    <location>
        <begin position="1390"/>
        <end position="1440"/>
    </location>
</feature>
<dbReference type="EMBL" id="SNRW01004638">
    <property type="protein sequence ID" value="KAA6386818.1"/>
    <property type="molecule type" value="Genomic_DNA"/>
</dbReference>
<feature type="compositionally biased region" description="Acidic residues" evidence="1">
    <location>
        <begin position="1337"/>
        <end position="1364"/>
    </location>
</feature>
<sequence>MESSCISCNYNLDYLFGSKGIYYYPLEISNDPNAIDEILEITLFQNKNNSHLKFKTISGAVNYGKQFCSFLGTPLTIVDTYLHIGPEVIKASNITLQGKAKLTDIANQSTILSSNTSNSIFIITGTNNTLRWLTFERNSGSTANILIEVISNSVGSLIVDGCILNDLNTESSSKHDFSFIQTSGSTTTIINSVFNGGKFVNGSALSIDSQQFNVIVNSNDFRNNTGESTSAGAIRTTNNESKGVLSVQYNQFVNNSGTRAGAIFIGQSSESPRFKIQYNIFSNITANSKEELKSLPNDILILAGSLSQTNDNYQNKENRTDAQGLQAGKQIIIINAYTSTNRQTYLNEVYVNNTGINPINDPDSGTIVGSSDNPLKTIDYAVNQKDRVGDLTLILYRQIYPLQSPLWINDDNVYIKDEEQYQNEYEYIDKSVISSTVGSSNAFSIKEGSLVLNAINIDATSFISRFVLVYITGQGSLYNINTITSTGSSSSSLIDINLNSNSKFEIRNSIFNAPYLKRYITIKIDNKPQYLNISKVYFSSIGNDSNARIAQISGAEIIPELVFKHISIPNSTSYSPLLQIPAEKYSGEFDNLILAIKWTNQEQFYLLPKELSSSQIINNKITYIANRYVFQTDFTAQLIAVNESHLTIRGVTFVQQATGKSVIQVNSANAYLILEDVGFLIASQKLFETGFGNITSSQERKDVTKFMKSNSKINYDYYMRNLQKASSAQVLSNPFVNVESGYSISLSNIKFGEWIASSDKPLINVINPVQHALIENIQIKHIGRQYGGPHILNLNIYPTGEAEIKNVSIDGRGWVHERDLRETIKNKNELVNMKKIGTCMKDNSIYNIDEFIDNIYDIDIPEEFKWKFPAIKVKGGNLRIESSSFVGLGVDGALVLEDVVAKLENSTRFEKNEVYDAAKEEGRKKKKIPSELTSAKDENKDYKVDENDRRFRELHRYRGYQKNLYAQGKTTVYAWNVSFIGEKHAKEKKAYKKGYPLWIQHGHESKLIGEIGQSNNAFVESKISKVNSYYLKGTEKDIGDGKIEKLVEIEIKTKGNLIPGVEWFVELQNKKDPEDNKRTLHYNLLHRKVWEEATAAEKNEEWYISEDENKAKNQKTTSNSYPVNEFGGKVFVRWLSEKVILLRLAHTELKPDEKSNADGFADPDSDRYAKDWKLRLGIEKRADQEGQATEAKIQWKDLKWSLSVGQIVGIAVGCSAFIILIIIILEEDLKEREKERSLRLQQQQNSEDDPSESEQTDDSDDEEGERKQLKKSRVKKKEKTKQKDLKTEQKSKQKEIQMQKVIQVEEEEKSGEKQRLIRKGEEKEKEKEEQQIKEKDKEEEEDDEEEEEDDEEEEEEEEEDDDDEDKKKEKEKLKKDNEKEQQTTAAQKNEPQKSKKEEGVHSEDEHEHDTDTNTHPSKDKEKEEQITEDHKSESEEKNEAEAVVEEEEEEEENFCDQRSFNLQREDYDENLPQSGNM</sequence>
<feature type="compositionally biased region" description="Acidic residues" evidence="1">
    <location>
        <begin position="1441"/>
        <end position="1454"/>
    </location>
</feature>
<gene>
    <name evidence="3" type="ORF">EZS28_017656</name>
</gene>
<protein>
    <submittedName>
        <fullName evidence="3">Uncharacterized protein</fullName>
    </submittedName>
</protein>
<feature type="compositionally biased region" description="Basic and acidic residues" evidence="1">
    <location>
        <begin position="1310"/>
        <end position="1336"/>
    </location>
</feature>
<name>A0A5J4VWA0_9EUKA</name>
<proteinExistence type="predicted"/>
<comment type="caution">
    <text evidence="3">The sequence shown here is derived from an EMBL/GenBank/DDBJ whole genome shotgun (WGS) entry which is preliminary data.</text>
</comment>
<evidence type="ECO:0000256" key="1">
    <source>
        <dbReference type="SAM" id="MobiDB-lite"/>
    </source>
</evidence>
<feature type="transmembrane region" description="Helical" evidence="2">
    <location>
        <begin position="1200"/>
        <end position="1225"/>
    </location>
</feature>
<feature type="region of interest" description="Disordered" evidence="1">
    <location>
        <begin position="1236"/>
        <end position="1477"/>
    </location>
</feature>
<keyword evidence="2" id="KW-0812">Transmembrane</keyword>
<feature type="compositionally biased region" description="Basic residues" evidence="1">
    <location>
        <begin position="1268"/>
        <end position="1280"/>
    </location>
</feature>
<evidence type="ECO:0000313" key="4">
    <source>
        <dbReference type="Proteomes" id="UP000324800"/>
    </source>
</evidence>
<evidence type="ECO:0000313" key="3">
    <source>
        <dbReference type="EMBL" id="KAA6386818.1"/>
    </source>
</evidence>
<feature type="compositionally biased region" description="Basic and acidic residues" evidence="1">
    <location>
        <begin position="1365"/>
        <end position="1381"/>
    </location>
</feature>